<evidence type="ECO:0000313" key="6">
    <source>
        <dbReference type="EMBL" id="CAI2190677.1"/>
    </source>
</evidence>
<dbReference type="Pfam" id="PF15469">
    <property type="entry name" value="Sec5"/>
    <property type="match status" value="1"/>
</dbReference>
<dbReference type="InterPro" id="IPR039481">
    <property type="entry name" value="EXOC2/Sec5_N_dom"/>
</dbReference>
<comment type="caution">
    <text evidence="6">The sequence shown here is derived from an EMBL/GenBank/DDBJ whole genome shotgun (WGS) entry which is preliminary data.</text>
</comment>
<evidence type="ECO:0000256" key="1">
    <source>
        <dbReference type="ARBA" id="ARBA00010578"/>
    </source>
</evidence>
<dbReference type="PANTHER" id="PTHR13043:SF1">
    <property type="entry name" value="EXOCYST COMPLEX COMPONENT 2"/>
    <property type="match status" value="1"/>
</dbReference>
<accession>A0A9W4T2T0</accession>
<dbReference type="OrthoDB" id="26242at2759"/>
<evidence type="ECO:0000256" key="4">
    <source>
        <dbReference type="RuleBase" id="RU365069"/>
    </source>
</evidence>
<gene>
    <name evidence="6" type="ORF">FWILDA_LOCUS14694</name>
</gene>
<evidence type="ECO:0000313" key="7">
    <source>
        <dbReference type="Proteomes" id="UP001153678"/>
    </source>
</evidence>
<feature type="non-terminal residue" evidence="6">
    <location>
        <position position="934"/>
    </location>
</feature>
<proteinExistence type="inferred from homology"/>
<keyword evidence="3 4" id="KW-0268">Exocytosis</keyword>
<reference evidence="6" key="1">
    <citation type="submission" date="2022-08" db="EMBL/GenBank/DDBJ databases">
        <authorList>
            <person name="Kallberg Y."/>
            <person name="Tangrot J."/>
            <person name="Rosling A."/>
        </authorList>
    </citation>
    <scope>NUCLEOTIDE SEQUENCE</scope>
    <source>
        <strain evidence="6">Wild A</strain>
    </source>
</reference>
<evidence type="ECO:0000256" key="3">
    <source>
        <dbReference type="ARBA" id="ARBA00022483"/>
    </source>
</evidence>
<sequence length="934" mass="108117">LFVLTPLQRRDRTWFPEEIRYRVNIKMARRYIKEEIKKGNWNMEDWPEMKHKMLKLLSIGDAIDQNTENIMNLQNLENQAGRKEKKIKIWEEEDSRKSVRYSTIDFSNNLTPGDERSCDDADPLGLKQSVFGYGSDEFDKEKSQMIVGTKTFNSKLFLRQVHSDTSYADLLRGADFLRYTLDQKSEALRNLVQDNFDRFVSAKNTIDTVYGEMKAKSLNPESGYGVNVLDNAISEACDRAEQVFGPVLANRSKADKIRSTLSVLEKYKYFFNLPSSLMESMKQQKYDMVIRDYKKGKVVLDSTMGTEGTDTNGSTSEREYDETALSAQYRKVFDKVWLEVDKIMEEMKDQLFMQLTEPWRSMEEQEKTINILLELETVEDPVWHYLDSQYKFIIDLLKESYQEQLDKIEALKKSFPENYRNDKEMAIRLKKSIRSVNIRDFDSLIAGKEMDIQMWKAILEIVKSLSDLLLRCLPDFWKLSKSFMDGKFQKSPTVLSANKRRRQGMDLRKVDQCEKMSSGVIELYASFLSELFTLSPISDEPSTPVSPITPYKKPPFVPSHSDSVTTCYFLTKILKEMNECVNDINSINMASDASGTLSTLMDETRWCFIEVICEAWNADAKIFFYLEDWTLDQDNREITNFLRNFHIFHKYNSRSAYKIASLNYVSDKEDDKSKISENYFHKIKETFLNSIYAYLEGLVHLVFTDYTPLETVIEKEPTDIIHRTRIDPSQMDSRILLTISNFSNLKQLMIPRIVSQFETAYKCSMVEDIQSLNTVVDQLDGILFEDYIKRKTAIVCDIITNGILSGEIDWSNISKPTEVHSFVYEALLSLVIVHAQISDIAKPLINRALTVLLESMAHDCLEAFSKVEKFSLGGMCQATLEIEFMNQTLAQYVSPQAQETLQLIYTTIEQLYDTSSGNGRLDSELSSVKQFLIE</sequence>
<dbReference type="GO" id="GO:0000145">
    <property type="term" value="C:exocyst"/>
    <property type="evidence" value="ECO:0007669"/>
    <property type="project" value="UniProtKB-UniRule"/>
</dbReference>
<evidence type="ECO:0000256" key="2">
    <source>
        <dbReference type="ARBA" id="ARBA00022448"/>
    </source>
</evidence>
<protein>
    <recommendedName>
        <fullName evidence="4">Exocyst complex component SEC5</fullName>
    </recommendedName>
</protein>
<dbReference type="Proteomes" id="UP001153678">
    <property type="component" value="Unassembled WGS sequence"/>
</dbReference>
<dbReference type="PANTHER" id="PTHR13043">
    <property type="entry name" value="EXOCYST COMPLEX COMPONENT SEC5"/>
    <property type="match status" value="1"/>
</dbReference>
<dbReference type="AlphaFoldDB" id="A0A9W4T2T0"/>
<comment type="function">
    <text evidence="4">Component of the exocyst complex involved in the docking of exocytic vesicles with fusion sites on the plasma membrane.</text>
</comment>
<dbReference type="EMBL" id="CAMKVN010006755">
    <property type="protein sequence ID" value="CAI2190677.1"/>
    <property type="molecule type" value="Genomic_DNA"/>
</dbReference>
<name>A0A9W4T2T0_9GLOM</name>
<keyword evidence="7" id="KW-1185">Reference proteome</keyword>
<feature type="non-terminal residue" evidence="6">
    <location>
        <position position="1"/>
    </location>
</feature>
<comment type="subunit">
    <text evidence="4">Component of the exocyst complex.</text>
</comment>
<comment type="similarity">
    <text evidence="1 4">Belongs to the SEC5 family.</text>
</comment>
<organism evidence="6 7">
    <name type="scientific">Funneliformis geosporum</name>
    <dbReference type="NCBI Taxonomy" id="1117311"/>
    <lineage>
        <taxon>Eukaryota</taxon>
        <taxon>Fungi</taxon>
        <taxon>Fungi incertae sedis</taxon>
        <taxon>Mucoromycota</taxon>
        <taxon>Glomeromycotina</taxon>
        <taxon>Glomeromycetes</taxon>
        <taxon>Glomerales</taxon>
        <taxon>Glomeraceae</taxon>
        <taxon>Funneliformis</taxon>
    </lineage>
</organism>
<dbReference type="InterPro" id="IPR029175">
    <property type="entry name" value="EXOC2/Sec5"/>
</dbReference>
<keyword evidence="4" id="KW-0653">Protein transport</keyword>
<dbReference type="GO" id="GO:0006887">
    <property type="term" value="P:exocytosis"/>
    <property type="evidence" value="ECO:0007669"/>
    <property type="project" value="UniProtKB-KW"/>
</dbReference>
<dbReference type="GO" id="GO:0015031">
    <property type="term" value="P:protein transport"/>
    <property type="evidence" value="ECO:0007669"/>
    <property type="project" value="UniProtKB-KW"/>
</dbReference>
<evidence type="ECO:0000259" key="5">
    <source>
        <dbReference type="Pfam" id="PF15469"/>
    </source>
</evidence>
<dbReference type="GO" id="GO:0006893">
    <property type="term" value="P:Golgi to plasma membrane transport"/>
    <property type="evidence" value="ECO:0007669"/>
    <property type="project" value="UniProtKB-UniRule"/>
</dbReference>
<feature type="domain" description="Exocyst complex component EXOC2/Sec5 N-terminal" evidence="5">
    <location>
        <begin position="122"/>
        <end position="929"/>
    </location>
</feature>
<keyword evidence="2 4" id="KW-0813">Transport</keyword>